<feature type="domain" description="Mannosylglycerate hydrolase MGH1-like glycoside hydrolase" evidence="1">
    <location>
        <begin position="718"/>
        <end position="890"/>
    </location>
</feature>
<dbReference type="STRING" id="549789.NIES30_12015"/>
<evidence type="ECO:0000313" key="2">
    <source>
        <dbReference type="EMBL" id="OKH47707.1"/>
    </source>
</evidence>
<dbReference type="PANTHER" id="PTHR10412">
    <property type="entry name" value="MANNOSYL-OLIGOSACCHARIDE GLUCOSIDASE"/>
    <property type="match status" value="1"/>
</dbReference>
<evidence type="ECO:0000259" key="1">
    <source>
        <dbReference type="Pfam" id="PF22422"/>
    </source>
</evidence>
<accession>A0A1U7J530</accession>
<dbReference type="OrthoDB" id="9798687at2"/>
<proteinExistence type="predicted"/>
<sequence>MNPEHQRLKATHASQTPWQKWGPYLSDRQWGTVREDYSATGAAWNYFSHQQSHSRAYRWGEDGLGGICDDQQILCFALALWNGNDPVLKERLFGLTGDQGNHGEDVKEYYFYLDSTPTHSYLKFLYKYPQAEYPYADLVAENQQRGRDQPEYELLDTGVFNENRYFDVFVEYAKASPEDILIAIEVVNCGPEAATIHLLPTLWFRNTWAWGDEVEKPGLRRSKQSFAPTGDAVIEASHLTLGNYWLHCEGSSTNAETPPLYFTENETNYAAVFGGENASPYVKDGIHNALVHGQTDAVNPAQVGTKVSPHYQLSLGAGERQMVRLRLTNQPTLAHPFGADFETTLQTRRQEADDFYKALTPFEMGDDQRQIQRQAIAGLLWSKQVYRYSVEQWLKGDTTMPEPPEGRSRNRHWRHIDTADIISMPDKWEYPWFAAWDLAFHCIPLAMVDPEFAKRQLDLLTREWYMHPNGQLPAYEWAFGDVNPPVHAWATWRVYKIAQKMTGPSVDHRPFLERVFQKLLLNFTWWVNRKDAEGKNVFEGGFLGLDNIGVFDRSAPLPTGGTLEQSDGTSWMAMYCLNMLEMALELALENPVYEDMATKFFEHFIYIADAMNHIGDDQTRLWNEEDGFFYDVLHLPDGDRPGSAHDHRIQMKIRSMVGLIPLCAVMTLEPKTLEKLPNFTERLEWFIQNRPKLKRNVACMETKGQGARRMLALCYATLGQVEPRDRLRRLLEKLLDESEFLSPYGIRALSKYHAEHPYSFHADGQEYRVDYEPAESSSGLFGGNSNWRGPIWFPVNYLIVESLQKFHHYLGDDYKVECPTGSGQWMNLWEVASELSQRLIAIFELDSEIKRPVNGSSNPFQHDPYWRDYVLFYEYFHGDNGAGLGASHQTGWTGLVAKLIQQQGEYDTDRA</sequence>
<gene>
    <name evidence="2" type="ORF">NIES30_12015</name>
</gene>
<dbReference type="PANTHER" id="PTHR10412:SF10">
    <property type="entry name" value="GLYCOSYL HYDROLASE FAMILY 63 C-TERMINAL DOMAIN-CONTAINING PROTEIN"/>
    <property type="match status" value="1"/>
</dbReference>
<comment type="caution">
    <text evidence="2">The sequence shown here is derived from an EMBL/GenBank/DDBJ whole genome shotgun (WGS) entry which is preliminary data.</text>
</comment>
<dbReference type="InterPro" id="IPR012341">
    <property type="entry name" value="6hp_glycosidase-like_sf"/>
</dbReference>
<dbReference type="AlphaFoldDB" id="A0A1U7J530"/>
<protein>
    <submittedName>
        <fullName evidence="2">Glucosidase</fullName>
    </submittedName>
</protein>
<feature type="domain" description="Mannosylglycerate hydrolase MGH1-like glycoside hydrolase" evidence="1">
    <location>
        <begin position="430"/>
        <end position="538"/>
    </location>
</feature>
<evidence type="ECO:0000313" key="3">
    <source>
        <dbReference type="Proteomes" id="UP000185557"/>
    </source>
</evidence>
<dbReference type="GO" id="GO:0004573">
    <property type="term" value="F:Glc3Man9GlcNAc2 oligosaccharide glucosidase activity"/>
    <property type="evidence" value="ECO:0007669"/>
    <property type="project" value="InterPro"/>
</dbReference>
<dbReference type="EMBL" id="MRCG01000008">
    <property type="protein sequence ID" value="OKH47707.1"/>
    <property type="molecule type" value="Genomic_DNA"/>
</dbReference>
<dbReference type="Pfam" id="PF22422">
    <property type="entry name" value="MGH1-like_GH"/>
    <property type="match status" value="2"/>
</dbReference>
<dbReference type="GO" id="GO:0009311">
    <property type="term" value="P:oligosaccharide metabolic process"/>
    <property type="evidence" value="ECO:0007669"/>
    <property type="project" value="InterPro"/>
</dbReference>
<dbReference type="InterPro" id="IPR054491">
    <property type="entry name" value="MGH1-like_GH"/>
</dbReference>
<reference evidence="2 3" key="1">
    <citation type="submission" date="2016-11" db="EMBL/GenBank/DDBJ databases">
        <title>Draft Genome Sequences of Nine Cyanobacterial Strains from Diverse Habitats.</title>
        <authorList>
            <person name="Zhu T."/>
            <person name="Hou S."/>
            <person name="Lu X."/>
            <person name="Hess W.R."/>
        </authorList>
    </citation>
    <scope>NUCLEOTIDE SEQUENCE [LARGE SCALE GENOMIC DNA]</scope>
    <source>
        <strain evidence="2 3">NIES-30</strain>
    </source>
</reference>
<dbReference type="SUPFAM" id="SSF48208">
    <property type="entry name" value="Six-hairpin glycosidases"/>
    <property type="match status" value="1"/>
</dbReference>
<dbReference type="RefSeq" id="WP_073608666.1">
    <property type="nucleotide sequence ID" value="NZ_MRCG01000008.1"/>
</dbReference>
<organism evidence="2 3">
    <name type="scientific">Phormidium tenue NIES-30</name>
    <dbReference type="NCBI Taxonomy" id="549789"/>
    <lineage>
        <taxon>Bacteria</taxon>
        <taxon>Bacillati</taxon>
        <taxon>Cyanobacteriota</taxon>
        <taxon>Cyanophyceae</taxon>
        <taxon>Oscillatoriophycideae</taxon>
        <taxon>Oscillatoriales</taxon>
        <taxon>Oscillatoriaceae</taxon>
        <taxon>Phormidium</taxon>
    </lineage>
</organism>
<dbReference type="InterPro" id="IPR004888">
    <property type="entry name" value="Glycoside_hydrolase_63"/>
</dbReference>
<dbReference type="Gene3D" id="1.50.10.10">
    <property type="match status" value="1"/>
</dbReference>
<dbReference type="Proteomes" id="UP000185557">
    <property type="component" value="Unassembled WGS sequence"/>
</dbReference>
<name>A0A1U7J530_9CYAN</name>
<dbReference type="InterPro" id="IPR008928">
    <property type="entry name" value="6-hairpin_glycosidase_sf"/>
</dbReference>
<keyword evidence="3" id="KW-1185">Reference proteome</keyword>